<dbReference type="Gene3D" id="3.40.50.300">
    <property type="entry name" value="P-loop containing nucleotide triphosphate hydrolases"/>
    <property type="match status" value="1"/>
</dbReference>
<dbReference type="RefSeq" id="WP_168149363.1">
    <property type="nucleotide sequence ID" value="NZ_JAAVXB010000011.1"/>
</dbReference>
<dbReference type="InterPro" id="IPR050921">
    <property type="entry name" value="T4SS_GSP_E_ATPase"/>
</dbReference>
<dbReference type="PANTHER" id="PTHR30486">
    <property type="entry name" value="TWITCHING MOTILITY PROTEIN PILT"/>
    <property type="match status" value="1"/>
</dbReference>
<dbReference type="NCBIfam" id="TIGR01420">
    <property type="entry name" value="pilT_fam"/>
    <property type="match status" value="1"/>
</dbReference>
<evidence type="ECO:0000259" key="2">
    <source>
        <dbReference type="Pfam" id="PF00437"/>
    </source>
</evidence>
<dbReference type="CDD" id="cd01131">
    <property type="entry name" value="PilT"/>
    <property type="match status" value="1"/>
</dbReference>
<evidence type="ECO:0000256" key="1">
    <source>
        <dbReference type="ARBA" id="ARBA00006611"/>
    </source>
</evidence>
<protein>
    <submittedName>
        <fullName evidence="3">PilT/PilU family type 4a pilus ATPase</fullName>
    </submittedName>
</protein>
<dbReference type="GO" id="GO:0005524">
    <property type="term" value="F:ATP binding"/>
    <property type="evidence" value="ECO:0007669"/>
    <property type="project" value="InterPro"/>
</dbReference>
<feature type="domain" description="Bacterial type II secretion system protein E" evidence="2">
    <location>
        <begin position="105"/>
        <end position="281"/>
    </location>
</feature>
<comment type="caution">
    <text evidence="3">The sequence shown here is derived from an EMBL/GenBank/DDBJ whole genome shotgun (WGS) entry which is preliminary data.</text>
</comment>
<gene>
    <name evidence="3" type="ORF">G7Y82_17130</name>
</gene>
<dbReference type="Gene3D" id="3.30.450.90">
    <property type="match status" value="1"/>
</dbReference>
<dbReference type="EMBL" id="JAAVXB010000011">
    <property type="protein sequence ID" value="NKF24037.1"/>
    <property type="molecule type" value="Genomic_DNA"/>
</dbReference>
<evidence type="ECO:0000313" key="4">
    <source>
        <dbReference type="Proteomes" id="UP000653472"/>
    </source>
</evidence>
<organism evidence="3 4">
    <name type="scientific">Solimonas marina</name>
    <dbReference type="NCBI Taxonomy" id="2714601"/>
    <lineage>
        <taxon>Bacteria</taxon>
        <taxon>Pseudomonadati</taxon>
        <taxon>Pseudomonadota</taxon>
        <taxon>Gammaproteobacteria</taxon>
        <taxon>Nevskiales</taxon>
        <taxon>Nevskiaceae</taxon>
        <taxon>Solimonas</taxon>
    </lineage>
</organism>
<dbReference type="InterPro" id="IPR001482">
    <property type="entry name" value="T2SS/T4SS_dom"/>
</dbReference>
<name>A0A970B634_9GAMM</name>
<reference evidence="3" key="1">
    <citation type="submission" date="2020-03" db="EMBL/GenBank/DDBJ databases">
        <title>Solimonas marina sp. nov., isolated from deep seawater of the Pacific Ocean.</title>
        <authorList>
            <person name="Liu X."/>
            <person name="Lai Q."/>
            <person name="Sun F."/>
            <person name="Gai Y."/>
            <person name="Li G."/>
            <person name="Shao Z."/>
        </authorList>
    </citation>
    <scope>NUCLEOTIDE SEQUENCE</scope>
    <source>
        <strain evidence="3">C16B3</strain>
    </source>
</reference>
<sequence>MLKILPYLKLCVEKNGSDLFFTAGAPAQIKIEGELLPIGKNALTRDFIGELVASILTDDQQAYLQQYLEIDLATEAGGLGRFRVNVFHQRGSLGMVMRYVRSQVPQLDEYPGMPSVLKSLIMQKRGLVLMVGATGSGKSTTLAAMLNHRNENMAGHILTIEDPIEFVHPNRRSIINQREVGQDTVSYERALKSSLREAPDVILVGEVRTRETMDACVQLANTGHLAISTLHANNAYQALQRIVNLYPDELRDQLYMDLGQTLRAIVSQRLVRRQDGRRCAAVEVMLNTPFIQELILQRRIDDIREAMDQSSDAGMQTFDQSLLKLYREGQISLDEALTNADSRTNLEAKINFG</sequence>
<comment type="similarity">
    <text evidence="1">Belongs to the GSP E family.</text>
</comment>
<proteinExistence type="inferred from homology"/>
<dbReference type="InterPro" id="IPR027417">
    <property type="entry name" value="P-loop_NTPase"/>
</dbReference>
<dbReference type="Pfam" id="PF00437">
    <property type="entry name" value="T2SSE"/>
    <property type="match status" value="1"/>
</dbReference>
<keyword evidence="4" id="KW-1185">Reference proteome</keyword>
<dbReference type="Proteomes" id="UP000653472">
    <property type="component" value="Unassembled WGS sequence"/>
</dbReference>
<dbReference type="SUPFAM" id="SSF52540">
    <property type="entry name" value="P-loop containing nucleoside triphosphate hydrolases"/>
    <property type="match status" value="1"/>
</dbReference>
<dbReference type="PANTHER" id="PTHR30486:SF12">
    <property type="entry name" value="TYPE IV PILUS ATPASE PILU"/>
    <property type="match status" value="1"/>
</dbReference>
<dbReference type="InterPro" id="IPR006321">
    <property type="entry name" value="PilT/PilU"/>
</dbReference>
<evidence type="ECO:0000313" key="3">
    <source>
        <dbReference type="EMBL" id="NKF24037.1"/>
    </source>
</evidence>
<accession>A0A970B634</accession>
<dbReference type="GO" id="GO:0016887">
    <property type="term" value="F:ATP hydrolysis activity"/>
    <property type="evidence" value="ECO:0007669"/>
    <property type="project" value="InterPro"/>
</dbReference>
<dbReference type="AlphaFoldDB" id="A0A970B634"/>